<proteinExistence type="predicted"/>
<organism evidence="1 2">
    <name type="scientific">Arthroderma otae (strain ATCC MYA-4605 / CBS 113480)</name>
    <name type="common">Microsporum canis</name>
    <dbReference type="NCBI Taxonomy" id="554155"/>
    <lineage>
        <taxon>Eukaryota</taxon>
        <taxon>Fungi</taxon>
        <taxon>Dikarya</taxon>
        <taxon>Ascomycota</taxon>
        <taxon>Pezizomycotina</taxon>
        <taxon>Eurotiomycetes</taxon>
        <taxon>Eurotiomycetidae</taxon>
        <taxon>Onygenales</taxon>
        <taxon>Arthrodermataceae</taxon>
        <taxon>Microsporum</taxon>
    </lineage>
</organism>
<dbReference type="EMBL" id="DS995705">
    <property type="protein sequence ID" value="EEQ32615.1"/>
    <property type="molecule type" value="Genomic_DNA"/>
</dbReference>
<protein>
    <submittedName>
        <fullName evidence="1">Uncharacterized protein</fullName>
    </submittedName>
</protein>
<accession>C5FRW2</accession>
<reference evidence="2" key="1">
    <citation type="journal article" date="2012" name="MBio">
        <title>Comparative genome analysis of Trichophyton rubrum and related dermatophytes reveals candidate genes involved in infection.</title>
        <authorList>
            <person name="Martinez D.A."/>
            <person name="Oliver B.G."/>
            <person name="Graeser Y."/>
            <person name="Goldberg J.M."/>
            <person name="Li W."/>
            <person name="Martinez-Rossi N.M."/>
            <person name="Monod M."/>
            <person name="Shelest E."/>
            <person name="Barton R.C."/>
            <person name="Birch E."/>
            <person name="Brakhage A.A."/>
            <person name="Chen Z."/>
            <person name="Gurr S.J."/>
            <person name="Heiman D."/>
            <person name="Heitman J."/>
            <person name="Kosti I."/>
            <person name="Rossi A."/>
            <person name="Saif S."/>
            <person name="Samalova M."/>
            <person name="Saunders C.W."/>
            <person name="Shea T."/>
            <person name="Summerbell R.C."/>
            <person name="Xu J."/>
            <person name="Young S."/>
            <person name="Zeng Q."/>
            <person name="Birren B.W."/>
            <person name="Cuomo C.A."/>
            <person name="White T.C."/>
        </authorList>
    </citation>
    <scope>NUCLEOTIDE SEQUENCE [LARGE SCALE GENOMIC DNA]</scope>
    <source>
        <strain evidence="2">ATCC MYA-4605 / CBS 113480</strain>
    </source>
</reference>
<keyword evidence="2" id="KW-1185">Reference proteome</keyword>
<sequence length="148" mass="15838">MGLYYGEVTYIHVDLGVGTWTVHSALKIDELFNISDIFRNTRSSTRTLQSAATADKADSLFAAPATPAILAMPRGGAWIKASPLGPIFASTGYAGNLSIALRHDVTLFSCLWFARHKSDVQAAFTALGSRCDSGVNTRYSCSSSPNSD</sequence>
<dbReference type="Proteomes" id="UP000002035">
    <property type="component" value="Unassembled WGS sequence"/>
</dbReference>
<name>C5FRW2_ARTOC</name>
<evidence type="ECO:0000313" key="2">
    <source>
        <dbReference type="Proteomes" id="UP000002035"/>
    </source>
</evidence>
<dbReference type="RefSeq" id="XP_002845565.1">
    <property type="nucleotide sequence ID" value="XM_002845519.1"/>
</dbReference>
<dbReference type="VEuPathDB" id="FungiDB:MCYG_05434"/>
<gene>
    <name evidence="1" type="ORF">MCYG_05434</name>
</gene>
<dbReference type="HOGENOM" id="CLU_1758392_0_0_1"/>
<dbReference type="AlphaFoldDB" id="C5FRW2"/>
<dbReference type="GeneID" id="9227168"/>
<evidence type="ECO:0000313" key="1">
    <source>
        <dbReference type="EMBL" id="EEQ32615.1"/>
    </source>
</evidence>